<sequence>MARMSERRWSDAPVCATCGVEHAEPLPETCRICADERQWVPAGGQVWTSLDELAATREIRFEELERGLWGLTSDPAVGIGQRAILVPGHLLWDPLGVVTDAAIERIRDLGGAHWVVASHPHMYGAQVAWAEALGARVLVHDADGEWLQRDHELIDRWTGTRQLAAGLALHTLGGHFPGAAVAIWAEGSDGLGSMLAGDTIQPKPDRQHVAFMRSYPNDLPLSHRVVRRIADAAAALRYRRLYGNIPGQLVENGPEAVERSAVRHIRWVLGDFDHLT</sequence>
<accession>A0ABQ2KDL8</accession>
<dbReference type="EMBL" id="BMLM01000001">
    <property type="protein sequence ID" value="GGN79279.1"/>
    <property type="molecule type" value="Genomic_DNA"/>
</dbReference>
<dbReference type="Proteomes" id="UP000626982">
    <property type="component" value="Unassembled WGS sequence"/>
</dbReference>
<dbReference type="Gene3D" id="3.60.15.10">
    <property type="entry name" value="Ribonuclease Z/Hydroxyacylglutathione hydrolase-like"/>
    <property type="match status" value="1"/>
</dbReference>
<proteinExistence type="predicted"/>
<keyword evidence="2" id="KW-1185">Reference proteome</keyword>
<dbReference type="GO" id="GO:0016787">
    <property type="term" value="F:hydrolase activity"/>
    <property type="evidence" value="ECO:0007669"/>
    <property type="project" value="UniProtKB-KW"/>
</dbReference>
<protein>
    <submittedName>
        <fullName evidence="1">Hydrolase</fullName>
    </submittedName>
</protein>
<dbReference type="InterPro" id="IPR036866">
    <property type="entry name" value="RibonucZ/Hydroxyglut_hydro"/>
</dbReference>
<dbReference type="PANTHER" id="PTHR36839:SF1">
    <property type="entry name" value="METALLO-BETA-LACTAMASE FAMILY PROTEIN (AFU_ORTHOLOGUE AFUA_5G12770)"/>
    <property type="match status" value="1"/>
</dbReference>
<dbReference type="SUPFAM" id="SSF56281">
    <property type="entry name" value="Metallo-hydrolase/oxidoreductase"/>
    <property type="match status" value="1"/>
</dbReference>
<evidence type="ECO:0000313" key="2">
    <source>
        <dbReference type="Proteomes" id="UP000626982"/>
    </source>
</evidence>
<evidence type="ECO:0000313" key="1">
    <source>
        <dbReference type="EMBL" id="GGN79279.1"/>
    </source>
</evidence>
<gene>
    <name evidence="1" type="ORF">GCM10010968_06080</name>
</gene>
<name>A0ABQ2KDL8_9MICO</name>
<keyword evidence="1" id="KW-0378">Hydrolase</keyword>
<dbReference type="PANTHER" id="PTHR36839">
    <property type="entry name" value="METALLO-BETA-LACTAMASE FAMILY PROTEIN (AFU_ORTHOLOGUE AFUA_5G12770)"/>
    <property type="match status" value="1"/>
</dbReference>
<comment type="caution">
    <text evidence="1">The sequence shown here is derived from an EMBL/GenBank/DDBJ whole genome shotgun (WGS) entry which is preliminary data.</text>
</comment>
<reference evidence="2" key="1">
    <citation type="journal article" date="2019" name="Int. J. Syst. Evol. Microbiol.">
        <title>The Global Catalogue of Microorganisms (GCM) 10K type strain sequencing project: providing services to taxonomists for standard genome sequencing and annotation.</title>
        <authorList>
            <consortium name="The Broad Institute Genomics Platform"/>
            <consortium name="The Broad Institute Genome Sequencing Center for Infectious Disease"/>
            <person name="Wu L."/>
            <person name="Ma J."/>
        </authorList>
    </citation>
    <scope>NUCLEOTIDE SEQUENCE [LARGE SCALE GENOMIC DNA]</scope>
    <source>
        <strain evidence="2">CGMCC 1.6960</strain>
    </source>
</reference>
<organism evidence="1 2">
    <name type="scientific">Agrococcus terreus</name>
    <dbReference type="NCBI Taxonomy" id="574649"/>
    <lineage>
        <taxon>Bacteria</taxon>
        <taxon>Bacillati</taxon>
        <taxon>Actinomycetota</taxon>
        <taxon>Actinomycetes</taxon>
        <taxon>Micrococcales</taxon>
        <taxon>Microbacteriaceae</taxon>
        <taxon>Agrococcus</taxon>
    </lineage>
</organism>